<keyword evidence="2" id="KW-1185">Reference proteome</keyword>
<comment type="caution">
    <text evidence="1">The sequence shown here is derived from an EMBL/GenBank/DDBJ whole genome shotgun (WGS) entry which is preliminary data.</text>
</comment>
<reference evidence="1" key="1">
    <citation type="submission" date="2022-04" db="EMBL/GenBank/DDBJ databases">
        <title>A functionally conserved STORR gene fusion in Papaver species that diverged 16.8 million years ago.</title>
        <authorList>
            <person name="Catania T."/>
        </authorList>
    </citation>
    <scope>NUCLEOTIDE SEQUENCE</scope>
    <source>
        <strain evidence="1">S-188037</strain>
    </source>
</reference>
<evidence type="ECO:0000313" key="2">
    <source>
        <dbReference type="Proteomes" id="UP001202328"/>
    </source>
</evidence>
<proteinExistence type="predicted"/>
<sequence length="67" mass="8299">MQNSIFGVVIQYWFCEHTGNYIEKRQGFETRTPRFLRWNQHTLCKKLRNDFCEKARKGIDMTWFEHQ</sequence>
<dbReference type="EMBL" id="JAJJMB010003633">
    <property type="protein sequence ID" value="KAI3946729.1"/>
    <property type="molecule type" value="Genomic_DNA"/>
</dbReference>
<evidence type="ECO:0000313" key="1">
    <source>
        <dbReference type="EMBL" id="KAI3946729.1"/>
    </source>
</evidence>
<dbReference type="AlphaFoldDB" id="A0AAD4T890"/>
<name>A0AAD4T890_9MAGN</name>
<accession>A0AAD4T890</accession>
<dbReference type="Proteomes" id="UP001202328">
    <property type="component" value="Unassembled WGS sequence"/>
</dbReference>
<protein>
    <submittedName>
        <fullName evidence="1">Uncharacterized protein</fullName>
    </submittedName>
</protein>
<feature type="non-terminal residue" evidence="1">
    <location>
        <position position="67"/>
    </location>
</feature>
<organism evidence="1 2">
    <name type="scientific">Papaver atlanticum</name>
    <dbReference type="NCBI Taxonomy" id="357466"/>
    <lineage>
        <taxon>Eukaryota</taxon>
        <taxon>Viridiplantae</taxon>
        <taxon>Streptophyta</taxon>
        <taxon>Embryophyta</taxon>
        <taxon>Tracheophyta</taxon>
        <taxon>Spermatophyta</taxon>
        <taxon>Magnoliopsida</taxon>
        <taxon>Ranunculales</taxon>
        <taxon>Papaveraceae</taxon>
        <taxon>Papaveroideae</taxon>
        <taxon>Papaver</taxon>
    </lineage>
</organism>
<gene>
    <name evidence="1" type="ORF">MKW98_003292</name>
</gene>